<proteinExistence type="predicted"/>
<name>A0A481ZBU4_9VIRU</name>
<accession>A0A481ZBU4</accession>
<protein>
    <submittedName>
        <fullName evidence="1">Uncharacterized protein</fullName>
    </submittedName>
</protein>
<gene>
    <name evidence="1" type="ORF">LCPAC401_04600</name>
</gene>
<evidence type="ECO:0000313" key="1">
    <source>
        <dbReference type="EMBL" id="QBK92822.1"/>
    </source>
</evidence>
<organism evidence="1">
    <name type="scientific">Pithovirus LCPAC401</name>
    <dbReference type="NCBI Taxonomy" id="2506595"/>
    <lineage>
        <taxon>Viruses</taxon>
        <taxon>Pithoviruses</taxon>
    </lineage>
</organism>
<sequence length="108" mass="12717">MECDECEKIPKTDENKPFGEYFMCQCFFDGRFPGQFGPELEHWDDKMCNYCSEEQNRCRACGKIPIEPPEITCDICICEYDLELIKALWKDEILEDVCDDCIEKYSLS</sequence>
<dbReference type="EMBL" id="MK500584">
    <property type="protein sequence ID" value="QBK92822.1"/>
    <property type="molecule type" value="Genomic_DNA"/>
</dbReference>
<reference evidence="1" key="1">
    <citation type="journal article" date="2019" name="MBio">
        <title>Virus Genomes from Deep Sea Sediments Expand the Ocean Megavirome and Support Independent Origins of Viral Gigantism.</title>
        <authorList>
            <person name="Backstrom D."/>
            <person name="Yutin N."/>
            <person name="Jorgensen S.L."/>
            <person name="Dharamshi J."/>
            <person name="Homa F."/>
            <person name="Zaremba-Niedwiedzka K."/>
            <person name="Spang A."/>
            <person name="Wolf Y.I."/>
            <person name="Koonin E.V."/>
            <person name="Ettema T.J."/>
        </authorList>
    </citation>
    <scope>NUCLEOTIDE SEQUENCE</scope>
</reference>